<proteinExistence type="predicted"/>
<accession>A0A3M7SQF2</accession>
<dbReference type="Pfam" id="PF00568">
    <property type="entry name" value="WH1"/>
    <property type="match status" value="1"/>
</dbReference>
<dbReference type="InterPro" id="IPR011993">
    <property type="entry name" value="PH-like_dom_sf"/>
</dbReference>
<evidence type="ECO:0000313" key="3">
    <source>
        <dbReference type="EMBL" id="RNA38033.1"/>
    </source>
</evidence>
<sequence length="379" mass="44527">MSTFRRKNLMGGLVELNQSQGPSHTEWKTIISGKLVFQKDYGKKSYFFRLYPVDSNTKSNDFVWEHEMYTPFKYFKLNNLFHYFPSQNCYVGFNFSLDEHASKFYAIINSISQTRAQLYQNKLKSDQKTFFKNRLKDAKIFTSLLKTKSKQEKIRASIENVKKSFINLPGEKKISQSEMINLAKQNLEISSSAPPPPPLPTGIFQEPVRVLRAEKPIEKKPLIVDHQQALLSSIRNFKGFQPKERQQAISPKETPQDLNNQLKNAIVSRQIFFKQSSDESESDIKSDNSRCALLKINEEKLTDPRFAHRESDLFLNYIYQWLFQIQFIFNLFCIPIKVIAFHFYFLNRSTQKISRSKHYLSKNRQFFSIINTNFARNKN</sequence>
<dbReference type="STRING" id="10195.A0A3M7SQF2"/>
<evidence type="ECO:0000313" key="4">
    <source>
        <dbReference type="Proteomes" id="UP000276133"/>
    </source>
</evidence>
<feature type="domain" description="WH1" evidence="2">
    <location>
        <begin position="1"/>
        <end position="115"/>
    </location>
</feature>
<organism evidence="3 4">
    <name type="scientific">Brachionus plicatilis</name>
    <name type="common">Marine rotifer</name>
    <name type="synonym">Brachionus muelleri</name>
    <dbReference type="NCBI Taxonomy" id="10195"/>
    <lineage>
        <taxon>Eukaryota</taxon>
        <taxon>Metazoa</taxon>
        <taxon>Spiralia</taxon>
        <taxon>Gnathifera</taxon>
        <taxon>Rotifera</taxon>
        <taxon>Eurotatoria</taxon>
        <taxon>Monogononta</taxon>
        <taxon>Pseudotrocha</taxon>
        <taxon>Ploima</taxon>
        <taxon>Brachionidae</taxon>
        <taxon>Brachionus</taxon>
    </lineage>
</organism>
<gene>
    <name evidence="3" type="ORF">BpHYR1_017043</name>
</gene>
<name>A0A3M7SQF2_BRAPC</name>
<dbReference type="AlphaFoldDB" id="A0A3M7SQF2"/>
<keyword evidence="4" id="KW-1185">Reference proteome</keyword>
<dbReference type="PROSITE" id="PS50229">
    <property type="entry name" value="WH1"/>
    <property type="match status" value="1"/>
</dbReference>
<keyword evidence="1" id="KW-0472">Membrane</keyword>
<protein>
    <submittedName>
        <fullName evidence="3">Neural Wiskott-Aldrich syndrome</fullName>
    </submittedName>
</protein>
<dbReference type="EMBL" id="REGN01000930">
    <property type="protein sequence ID" value="RNA38033.1"/>
    <property type="molecule type" value="Genomic_DNA"/>
</dbReference>
<evidence type="ECO:0000259" key="2">
    <source>
        <dbReference type="PROSITE" id="PS50229"/>
    </source>
</evidence>
<dbReference type="OrthoDB" id="8963340at2759"/>
<dbReference type="SUPFAM" id="SSF50729">
    <property type="entry name" value="PH domain-like"/>
    <property type="match status" value="1"/>
</dbReference>
<dbReference type="Proteomes" id="UP000276133">
    <property type="component" value="Unassembled WGS sequence"/>
</dbReference>
<keyword evidence="1" id="KW-1133">Transmembrane helix</keyword>
<feature type="transmembrane region" description="Helical" evidence="1">
    <location>
        <begin position="321"/>
        <end position="346"/>
    </location>
</feature>
<comment type="caution">
    <text evidence="3">The sequence shown here is derived from an EMBL/GenBank/DDBJ whole genome shotgun (WGS) entry which is preliminary data.</text>
</comment>
<reference evidence="3 4" key="1">
    <citation type="journal article" date="2018" name="Sci. Rep.">
        <title>Genomic signatures of local adaptation to the degree of environmental predictability in rotifers.</title>
        <authorList>
            <person name="Franch-Gras L."/>
            <person name="Hahn C."/>
            <person name="Garcia-Roger E.M."/>
            <person name="Carmona M.J."/>
            <person name="Serra M."/>
            <person name="Gomez A."/>
        </authorList>
    </citation>
    <scope>NUCLEOTIDE SEQUENCE [LARGE SCALE GENOMIC DNA]</scope>
    <source>
        <strain evidence="3">HYR1</strain>
    </source>
</reference>
<dbReference type="InterPro" id="IPR000697">
    <property type="entry name" value="WH1/EVH1_dom"/>
</dbReference>
<keyword evidence="1" id="KW-0812">Transmembrane</keyword>
<dbReference type="Gene3D" id="2.30.29.30">
    <property type="entry name" value="Pleckstrin-homology domain (PH domain)/Phosphotyrosine-binding domain (PTB)"/>
    <property type="match status" value="1"/>
</dbReference>
<dbReference type="SMART" id="SM00461">
    <property type="entry name" value="WH1"/>
    <property type="match status" value="1"/>
</dbReference>
<evidence type="ECO:0000256" key="1">
    <source>
        <dbReference type="SAM" id="Phobius"/>
    </source>
</evidence>